<dbReference type="KEGG" id="cam:101494013"/>
<dbReference type="PaxDb" id="3827-XP_004510667.1"/>
<protein>
    <submittedName>
        <fullName evidence="3">Uncharacterized protein LOC101494013</fullName>
    </submittedName>
</protein>
<dbReference type="GeneID" id="101494013"/>
<dbReference type="RefSeq" id="XP_004510667.1">
    <property type="nucleotide sequence ID" value="XM_004510610.3"/>
</dbReference>
<dbReference type="Proteomes" id="UP000087171">
    <property type="component" value="Chromosome Ca7"/>
</dbReference>
<evidence type="ECO:0000259" key="1">
    <source>
        <dbReference type="Pfam" id="PF12937"/>
    </source>
</evidence>
<dbReference type="InterPro" id="IPR050796">
    <property type="entry name" value="SCF_F-box_component"/>
</dbReference>
<dbReference type="Pfam" id="PF12937">
    <property type="entry name" value="F-box-like"/>
    <property type="match status" value="1"/>
</dbReference>
<sequence length="406" mass="46663">MDRRCGNQIFKSILKCSCSDSDSMSHDDAKKNMNQNSDSTQSCNVISKLLLPKDLMFDIFSFIPLNCLLKYARYVCKSWAAIISSSEFAEVYELHRARFKPGLYVENCIEQSSSYFMDINGVNGQFEMIDFGTPSKMGNVISTCDGILLLTNICRQIIIANPILKCWLRIPPIPNSQKPVVISLQCTIARVPRTGKFKLFFIDILEVSGADWYVFYVLRIGIDNSWKEIARKEAPDEWCFLWKPLYSGDNDLYWITFDEVIVMDVDKEIIIRECPLPFTSMFSGPLSMLLWMGNRLSCIKNKGFSTTYQIFILDFDTGNWSLYHEMGPFDYAAACGRELKIMTVEFRLWIDDQIIFQVALCETGKRINFSYNIKTRQLTKIEGIAEGYFEVWLHTNSLVSLPSTPT</sequence>
<dbReference type="SUPFAM" id="SSF81383">
    <property type="entry name" value="F-box domain"/>
    <property type="match status" value="1"/>
</dbReference>
<keyword evidence="2" id="KW-1185">Reference proteome</keyword>
<evidence type="ECO:0000313" key="2">
    <source>
        <dbReference type="Proteomes" id="UP000087171"/>
    </source>
</evidence>
<evidence type="ECO:0000313" key="3">
    <source>
        <dbReference type="RefSeq" id="XP_004510667.1"/>
    </source>
</evidence>
<organism evidence="2 3">
    <name type="scientific">Cicer arietinum</name>
    <name type="common">Chickpea</name>
    <name type="synonym">Garbanzo</name>
    <dbReference type="NCBI Taxonomy" id="3827"/>
    <lineage>
        <taxon>Eukaryota</taxon>
        <taxon>Viridiplantae</taxon>
        <taxon>Streptophyta</taxon>
        <taxon>Embryophyta</taxon>
        <taxon>Tracheophyta</taxon>
        <taxon>Spermatophyta</taxon>
        <taxon>Magnoliopsida</taxon>
        <taxon>eudicotyledons</taxon>
        <taxon>Gunneridae</taxon>
        <taxon>Pentapetalae</taxon>
        <taxon>rosids</taxon>
        <taxon>fabids</taxon>
        <taxon>Fabales</taxon>
        <taxon>Fabaceae</taxon>
        <taxon>Papilionoideae</taxon>
        <taxon>50 kb inversion clade</taxon>
        <taxon>NPAAA clade</taxon>
        <taxon>Hologalegina</taxon>
        <taxon>IRL clade</taxon>
        <taxon>Cicereae</taxon>
        <taxon>Cicer</taxon>
    </lineage>
</organism>
<gene>
    <name evidence="3" type="primary">LOC101494013</name>
</gene>
<dbReference type="AlphaFoldDB" id="A0A1S2YVQ7"/>
<feature type="domain" description="F-box" evidence="1">
    <location>
        <begin position="51"/>
        <end position="86"/>
    </location>
</feature>
<accession>A0A1S2YVQ7</accession>
<dbReference type="InterPro" id="IPR036047">
    <property type="entry name" value="F-box-like_dom_sf"/>
</dbReference>
<dbReference type="InterPro" id="IPR001810">
    <property type="entry name" value="F-box_dom"/>
</dbReference>
<proteinExistence type="predicted"/>
<dbReference type="PANTHER" id="PTHR31672">
    <property type="entry name" value="BNACNNG10540D PROTEIN"/>
    <property type="match status" value="1"/>
</dbReference>
<dbReference type="OrthoDB" id="1918594at2759"/>
<reference evidence="3" key="2">
    <citation type="submission" date="2025-08" db="UniProtKB">
        <authorList>
            <consortium name="RefSeq"/>
        </authorList>
    </citation>
    <scope>IDENTIFICATION</scope>
    <source>
        <tissue evidence="3">Etiolated seedlings</tissue>
    </source>
</reference>
<dbReference type="Gene3D" id="1.20.1280.50">
    <property type="match status" value="1"/>
</dbReference>
<name>A0A1S2YVQ7_CICAR</name>
<reference evidence="2" key="1">
    <citation type="journal article" date="2013" name="Nat. Biotechnol.">
        <title>Draft genome sequence of chickpea (Cicer arietinum) provides a resource for trait improvement.</title>
        <authorList>
            <person name="Varshney R.K."/>
            <person name="Song C."/>
            <person name="Saxena R.K."/>
            <person name="Azam S."/>
            <person name="Yu S."/>
            <person name="Sharpe A.G."/>
            <person name="Cannon S."/>
            <person name="Baek J."/>
            <person name="Rosen B.D."/>
            <person name="Tar'an B."/>
            <person name="Millan T."/>
            <person name="Zhang X."/>
            <person name="Ramsay L.D."/>
            <person name="Iwata A."/>
            <person name="Wang Y."/>
            <person name="Nelson W."/>
            <person name="Farmer A.D."/>
            <person name="Gaur P.M."/>
            <person name="Soderlund C."/>
            <person name="Penmetsa R.V."/>
            <person name="Xu C."/>
            <person name="Bharti A.K."/>
            <person name="He W."/>
            <person name="Winter P."/>
            <person name="Zhao S."/>
            <person name="Hane J.K."/>
            <person name="Carrasquilla-Garcia N."/>
            <person name="Condie J.A."/>
            <person name="Upadhyaya H.D."/>
            <person name="Luo M.C."/>
            <person name="Thudi M."/>
            <person name="Gowda C.L."/>
            <person name="Singh N.P."/>
            <person name="Lichtenzveig J."/>
            <person name="Gali K.K."/>
            <person name="Rubio J."/>
            <person name="Nadarajan N."/>
            <person name="Dolezel J."/>
            <person name="Bansal K.C."/>
            <person name="Xu X."/>
            <person name="Edwards D."/>
            <person name="Zhang G."/>
            <person name="Kahl G."/>
            <person name="Gil J."/>
            <person name="Singh K.B."/>
            <person name="Datta S.K."/>
            <person name="Jackson S.A."/>
            <person name="Wang J."/>
            <person name="Cook D.R."/>
        </authorList>
    </citation>
    <scope>NUCLEOTIDE SEQUENCE [LARGE SCALE GENOMIC DNA]</scope>
    <source>
        <strain evidence="2">cv. CDC Frontier</strain>
    </source>
</reference>